<dbReference type="AlphaFoldDB" id="A0A9X3LCQ8"/>
<keyword evidence="1" id="KW-0472">Membrane</keyword>
<organism evidence="2 3">
    <name type="scientific">Paenisporosarcina quisquiliarum</name>
    <dbReference type="NCBI Taxonomy" id="365346"/>
    <lineage>
        <taxon>Bacteria</taxon>
        <taxon>Bacillati</taxon>
        <taxon>Bacillota</taxon>
        <taxon>Bacilli</taxon>
        <taxon>Bacillales</taxon>
        <taxon>Caryophanaceae</taxon>
        <taxon>Paenisporosarcina</taxon>
    </lineage>
</organism>
<sequence length="110" mass="12778">MFLTLFFYIMAPLLAINFARAGVFMINGKFIEEVEDILEKNSKFRYLNSIFIFGIFVILFKMVFPLKAANVLIKIFYLILGIFLVILAFLMMYIIIAEGNSIISEVRKDM</sequence>
<dbReference type="RefSeq" id="WP_269924712.1">
    <property type="nucleotide sequence ID" value="NZ_JAMKBJ010000001.1"/>
</dbReference>
<evidence type="ECO:0000256" key="1">
    <source>
        <dbReference type="SAM" id="Phobius"/>
    </source>
</evidence>
<reference evidence="2" key="1">
    <citation type="submission" date="2022-05" db="EMBL/GenBank/DDBJ databases">
        <authorList>
            <person name="Colautti A."/>
            <person name="Iacumin L."/>
        </authorList>
    </citation>
    <scope>NUCLEOTIDE SEQUENCE</scope>
    <source>
        <strain evidence="2">SK 55</strain>
    </source>
</reference>
<evidence type="ECO:0000313" key="3">
    <source>
        <dbReference type="Proteomes" id="UP001152173"/>
    </source>
</evidence>
<keyword evidence="1" id="KW-0812">Transmembrane</keyword>
<keyword evidence="1" id="KW-1133">Transmembrane helix</keyword>
<dbReference type="EMBL" id="JAMKBJ010000001">
    <property type="protein sequence ID" value="MCZ8535583.1"/>
    <property type="molecule type" value="Genomic_DNA"/>
</dbReference>
<dbReference type="Proteomes" id="UP001152173">
    <property type="component" value="Unassembled WGS sequence"/>
</dbReference>
<gene>
    <name evidence="2" type="ORF">M9R32_00100</name>
</gene>
<proteinExistence type="predicted"/>
<keyword evidence="3" id="KW-1185">Reference proteome</keyword>
<protein>
    <submittedName>
        <fullName evidence="2">Uncharacterized protein</fullName>
    </submittedName>
</protein>
<name>A0A9X3LCQ8_9BACL</name>
<comment type="caution">
    <text evidence="2">The sequence shown here is derived from an EMBL/GenBank/DDBJ whole genome shotgun (WGS) entry which is preliminary data.</text>
</comment>
<feature type="transmembrane region" description="Helical" evidence="1">
    <location>
        <begin position="45"/>
        <end position="64"/>
    </location>
</feature>
<feature type="transmembrane region" description="Helical" evidence="1">
    <location>
        <begin position="76"/>
        <end position="96"/>
    </location>
</feature>
<accession>A0A9X3LCQ8</accession>
<evidence type="ECO:0000313" key="2">
    <source>
        <dbReference type="EMBL" id="MCZ8535583.1"/>
    </source>
</evidence>